<dbReference type="AlphaFoldDB" id="A0A809RAQ3"/>
<feature type="signal peptide" evidence="1">
    <location>
        <begin position="1"/>
        <end position="33"/>
    </location>
</feature>
<evidence type="ECO:0000259" key="2">
    <source>
        <dbReference type="Pfam" id="PF14344"/>
    </source>
</evidence>
<proteinExistence type="predicted"/>
<accession>A0A809RAQ3</accession>
<dbReference type="KEGG" id="npy:NPRO_21450"/>
<evidence type="ECO:0000256" key="1">
    <source>
        <dbReference type="SAM" id="SignalP"/>
    </source>
</evidence>
<feature type="domain" description="DUF4397" evidence="2">
    <location>
        <begin position="38"/>
        <end position="149"/>
    </location>
</feature>
<name>A0A809RAQ3_9BACT</name>
<organism evidence="3 4">
    <name type="scientific">Candidatus Nitrosymbiomonas proteolyticus</name>
    <dbReference type="NCBI Taxonomy" id="2608984"/>
    <lineage>
        <taxon>Bacteria</taxon>
        <taxon>Bacillati</taxon>
        <taxon>Armatimonadota</taxon>
        <taxon>Armatimonadota incertae sedis</taxon>
        <taxon>Candidatus Nitrosymbiomonas</taxon>
    </lineage>
</organism>
<evidence type="ECO:0000313" key="4">
    <source>
        <dbReference type="Proteomes" id="UP000662873"/>
    </source>
</evidence>
<dbReference type="Proteomes" id="UP000662873">
    <property type="component" value="Chromosome"/>
</dbReference>
<evidence type="ECO:0000313" key="3">
    <source>
        <dbReference type="EMBL" id="BBO24550.1"/>
    </source>
</evidence>
<reference evidence="3" key="1">
    <citation type="journal article" name="DNA Res.">
        <title>The physiological potential of anammox bacteria as revealed by their core genome structure.</title>
        <authorList>
            <person name="Okubo T."/>
            <person name="Toyoda A."/>
            <person name="Fukuhara K."/>
            <person name="Uchiyama I."/>
            <person name="Harigaya Y."/>
            <person name="Kuroiwa M."/>
            <person name="Suzuki T."/>
            <person name="Murakami Y."/>
            <person name="Suwa Y."/>
            <person name="Takami H."/>
        </authorList>
    </citation>
    <scope>NUCLEOTIDE SEQUENCE</scope>
    <source>
        <strain evidence="3">317325-2</strain>
    </source>
</reference>
<protein>
    <recommendedName>
        <fullName evidence="2">DUF4397 domain-containing protein</fullName>
    </recommendedName>
</protein>
<gene>
    <name evidence="3" type="ORF">NPRO_21450</name>
</gene>
<dbReference type="EMBL" id="AP021858">
    <property type="protein sequence ID" value="BBO24550.1"/>
    <property type="molecule type" value="Genomic_DNA"/>
</dbReference>
<dbReference type="InterPro" id="IPR025510">
    <property type="entry name" value="DUF4397"/>
</dbReference>
<sequence length="244" mass="25986">MSTLSVMRTAAAVLCLSAIGLVLSGCPGGSSQAAPDPTIRFFNASPDSGPLDFFLDEDLEGAALAFLSSTAGFKSIESGPYDIGVFDAGTQNNHDAIFVNLNRDKHYLVSSIGLVNFGTEAEKRLRLVLTEINRNAVNGNVARLIIFHAFARETGFQTPAIDFQNPGDNPQFKVENIAFASSKTLDVDAGTHDFEARRNESEHVYATVNVTLGAGKIYAVFVTGIENGTGALAPQIVFVEIAPK</sequence>
<dbReference type="Pfam" id="PF14344">
    <property type="entry name" value="DUF4397"/>
    <property type="match status" value="1"/>
</dbReference>
<feature type="chain" id="PRO_5035279538" description="DUF4397 domain-containing protein" evidence="1">
    <location>
        <begin position="34"/>
        <end position="244"/>
    </location>
</feature>
<keyword evidence="1" id="KW-0732">Signal</keyword>